<dbReference type="SUPFAM" id="SSF53098">
    <property type="entry name" value="Ribonuclease H-like"/>
    <property type="match status" value="1"/>
</dbReference>
<evidence type="ECO:0000256" key="1">
    <source>
        <dbReference type="SAM" id="MobiDB-lite"/>
    </source>
</evidence>
<reference evidence="4" key="2">
    <citation type="submission" date="2009-10" db="EMBL/GenBank/DDBJ databases">
        <title>The genome sequence of Streptomyces pristinaespiralis strain ATCC 25486.</title>
        <authorList>
            <consortium name="The Broad Institute Genome Sequencing Platform"/>
            <consortium name="Broad Institute Microbial Sequencing Center"/>
            <person name="Fischbach M."/>
            <person name="Godfrey P."/>
            <person name="Ward D."/>
            <person name="Young S."/>
            <person name="Zeng Q."/>
            <person name="Koehrsen M."/>
            <person name="Alvarado L."/>
            <person name="Berlin A.M."/>
            <person name="Bochicchio J."/>
            <person name="Borenstein D."/>
            <person name="Chapman S.B."/>
            <person name="Chen Z."/>
            <person name="Engels R."/>
            <person name="Freedman E."/>
            <person name="Gellesch M."/>
            <person name="Goldberg J."/>
            <person name="Griggs A."/>
            <person name="Gujja S."/>
            <person name="Heilman E.R."/>
            <person name="Heiman D.I."/>
            <person name="Hepburn T.A."/>
            <person name="Howarth C."/>
            <person name="Jen D."/>
            <person name="Larson L."/>
            <person name="Lewis B."/>
            <person name="Mehta T."/>
            <person name="Park D."/>
            <person name="Pearson M."/>
            <person name="Richards J."/>
            <person name="Roberts A."/>
            <person name="Saif S."/>
            <person name="Shea T.D."/>
            <person name="Shenoy N."/>
            <person name="Sisk P."/>
            <person name="Stolte C."/>
            <person name="Sykes S.N."/>
            <person name="Thomson T."/>
            <person name="Walk T."/>
            <person name="White J."/>
            <person name="Yandava C."/>
            <person name="Straight P."/>
            <person name="Clardy J."/>
            <person name="Hung D."/>
            <person name="Kolter R."/>
            <person name="Mekalanos J."/>
            <person name="Walker S."/>
            <person name="Walsh C.T."/>
            <person name="Wieland-Brown L.C."/>
            <person name="Haas B."/>
            <person name="Nusbaum C."/>
            <person name="Birren B."/>
        </authorList>
    </citation>
    <scope>NUCLEOTIDE SEQUENCE [LARGE SCALE GENOMIC DNA]</scope>
    <source>
        <strain evidence="4">ATCC 25486 / DSM 40338 / CBS 914.69 / JCM 4507 / NBRC 13074 / NRRL 2958 / 5647</strain>
    </source>
</reference>
<dbReference type="Pfam" id="PF00075">
    <property type="entry name" value="RNase_H"/>
    <property type="match status" value="1"/>
</dbReference>
<reference evidence="4" key="1">
    <citation type="submission" date="2008-02" db="EMBL/GenBank/DDBJ databases">
        <authorList>
            <consortium name="The Broad Institute Genome Sequencing Platform"/>
            <person name="Fischbach M."/>
            <person name="Ward D."/>
            <person name="Young S."/>
            <person name="Jaffe D."/>
            <person name="Gnerre S."/>
            <person name="Berlin A."/>
            <person name="Heiman D."/>
            <person name="Hepburn T."/>
            <person name="Sykes S."/>
            <person name="Alvarado L."/>
            <person name="Kodira C.D."/>
            <person name="Straight P."/>
            <person name="Clardy J."/>
            <person name="Hung D."/>
            <person name="Kolter R."/>
            <person name="Mekalanos J."/>
            <person name="Walker S."/>
            <person name="Walsh C.T."/>
            <person name="Lander E."/>
            <person name="Galagan J."/>
            <person name="Nusbaum C."/>
            <person name="Birren B."/>
        </authorList>
    </citation>
    <scope>NUCLEOTIDE SEQUENCE [LARGE SCALE GENOMIC DNA]</scope>
    <source>
        <strain evidence="4">ATCC 25486 / DSM 40338 / CBS 914.69 / JCM 4507 / NBRC 13074 / NRRL 2958 / 5647</strain>
    </source>
</reference>
<organism evidence="3 4">
    <name type="scientific">Streptomyces pristinaespiralis (strain ATCC 25486 / DSM 40338 / CBS 914.69 / JCM 4507 / KCC S-0507 / NBRC 13074 / NRRL 2958 / 5647)</name>
    <dbReference type="NCBI Taxonomy" id="457429"/>
    <lineage>
        <taxon>Bacteria</taxon>
        <taxon>Bacillati</taxon>
        <taxon>Actinomycetota</taxon>
        <taxon>Actinomycetes</taxon>
        <taxon>Kitasatosporales</taxon>
        <taxon>Streptomycetaceae</taxon>
        <taxon>Streptomyces</taxon>
    </lineage>
</organism>
<dbReference type="InterPro" id="IPR002156">
    <property type="entry name" value="RNaseH_domain"/>
</dbReference>
<sequence>MLLGTAEGRERRVRRDHRQQQPRGPGAGDAQQGRVLPDPTLRAVEEDRLRRPERSSPGHGPSRTWRLSMGRRSPLAHAPRFTARAVRQVVINTEVKAVSGPIVLATDASVAADRVGSGYVATSGQTGLRAHEYPGHLVRSRSRVVVTELRAVHQGLRAVLHAHPGRAVEVRVDNTQALSYLARWRRGSTDMPEGYGTRLRSQGRRPSLLQLQMLVEYTPSLTFVHEKAHAGHPLNEAADSLAKLGLRCVRGTVPKEELPRLVPVWAAGALAEYRRGRAA</sequence>
<name>D6X830_STRE2</name>
<dbReference type="PROSITE" id="PS50879">
    <property type="entry name" value="RNASE_H_1"/>
    <property type="match status" value="1"/>
</dbReference>
<evidence type="ECO:0000313" key="3">
    <source>
        <dbReference type="EMBL" id="EFH30684.1"/>
    </source>
</evidence>
<dbReference type="GO" id="GO:0004523">
    <property type="term" value="F:RNA-DNA hybrid ribonuclease activity"/>
    <property type="evidence" value="ECO:0007669"/>
    <property type="project" value="InterPro"/>
</dbReference>
<dbReference type="Gene3D" id="3.30.420.10">
    <property type="entry name" value="Ribonuclease H-like superfamily/Ribonuclease H"/>
    <property type="match status" value="1"/>
</dbReference>
<dbReference type="Proteomes" id="UP000002805">
    <property type="component" value="Chromosome"/>
</dbReference>
<feature type="domain" description="RNase H type-1" evidence="2">
    <location>
        <begin position="98"/>
        <end position="247"/>
    </location>
</feature>
<dbReference type="eggNOG" id="COG0328">
    <property type="taxonomic scope" value="Bacteria"/>
</dbReference>
<dbReference type="InterPro" id="IPR012337">
    <property type="entry name" value="RNaseH-like_sf"/>
</dbReference>
<dbReference type="AlphaFoldDB" id="D6X830"/>
<feature type="compositionally biased region" description="Basic and acidic residues" evidence="1">
    <location>
        <begin position="43"/>
        <end position="56"/>
    </location>
</feature>
<dbReference type="HOGENOM" id="CLU_997206_0_0_11"/>
<dbReference type="InterPro" id="IPR036397">
    <property type="entry name" value="RNaseH_sf"/>
</dbReference>
<protein>
    <submittedName>
        <fullName evidence="3">Predicted protein</fullName>
    </submittedName>
</protein>
<keyword evidence="4" id="KW-1185">Reference proteome</keyword>
<accession>D6X830</accession>
<evidence type="ECO:0000259" key="2">
    <source>
        <dbReference type="PROSITE" id="PS50879"/>
    </source>
</evidence>
<proteinExistence type="predicted"/>
<dbReference type="EMBL" id="CM000950">
    <property type="protein sequence ID" value="EFH30684.1"/>
    <property type="molecule type" value="Genomic_DNA"/>
</dbReference>
<evidence type="ECO:0000313" key="4">
    <source>
        <dbReference type="Proteomes" id="UP000002805"/>
    </source>
</evidence>
<feature type="region of interest" description="Disordered" evidence="1">
    <location>
        <begin position="1"/>
        <end position="71"/>
    </location>
</feature>
<dbReference type="GO" id="GO:0003676">
    <property type="term" value="F:nucleic acid binding"/>
    <property type="evidence" value="ECO:0007669"/>
    <property type="project" value="InterPro"/>
</dbReference>
<gene>
    <name evidence="3" type="ORF">SSDG_05901</name>
</gene>